<dbReference type="RefSeq" id="WP_326831894.1">
    <property type="nucleotide sequence ID" value="NZ_VUND01000001.1"/>
</dbReference>
<keyword evidence="1" id="KW-0812">Transmembrane</keyword>
<evidence type="ECO:0000313" key="3">
    <source>
        <dbReference type="Proteomes" id="UP000434342"/>
    </source>
</evidence>
<accession>A0A6N7WSL8</accession>
<proteinExistence type="predicted"/>
<feature type="transmembrane region" description="Helical" evidence="1">
    <location>
        <begin position="38"/>
        <end position="57"/>
    </location>
</feature>
<dbReference type="Gene3D" id="1.10.3730.20">
    <property type="match status" value="1"/>
</dbReference>
<keyword evidence="1" id="KW-1133">Transmembrane helix</keyword>
<keyword evidence="1" id="KW-0472">Membrane</keyword>
<dbReference type="AlphaFoldDB" id="A0A6N7WSL8"/>
<organism evidence="2 3">
    <name type="scientific">Parafannyhessea umbonata</name>
    <dbReference type="NCBI Taxonomy" id="604330"/>
    <lineage>
        <taxon>Bacteria</taxon>
        <taxon>Bacillati</taxon>
        <taxon>Actinomycetota</taxon>
        <taxon>Coriobacteriia</taxon>
        <taxon>Coriobacteriales</taxon>
        <taxon>Atopobiaceae</taxon>
        <taxon>Parafannyhessea</taxon>
    </lineage>
</organism>
<sequence>MGEKSKGAKTLLALHLLLALYSISGVMSKLAARHSFMSLPFVLCYGGSLVILAVYAMGWQQIIKRMPLIAAYANRAVTLVWGIVWGVLFFGEDVTPLKLLGAGIVLAGVVLFSHSGEEGDHE</sequence>
<comment type="caution">
    <text evidence="2">The sequence shown here is derived from an EMBL/GenBank/DDBJ whole genome shotgun (WGS) entry which is preliminary data.</text>
</comment>
<feature type="transmembrane region" description="Helical" evidence="1">
    <location>
        <begin position="69"/>
        <end position="91"/>
    </location>
</feature>
<reference evidence="2 3" key="1">
    <citation type="submission" date="2019-08" db="EMBL/GenBank/DDBJ databases">
        <title>In-depth cultivation of the pig gut microbiome towards novel bacterial diversity and tailored functional studies.</title>
        <authorList>
            <person name="Wylensek D."/>
            <person name="Hitch T.C.A."/>
            <person name="Clavel T."/>
        </authorList>
    </citation>
    <scope>NUCLEOTIDE SEQUENCE [LARGE SCALE GENOMIC DNA]</scope>
    <source>
        <strain evidence="2 3">WB01_CNA04</strain>
    </source>
</reference>
<protein>
    <submittedName>
        <fullName evidence="2">Transporter</fullName>
    </submittedName>
</protein>
<feature type="transmembrane region" description="Helical" evidence="1">
    <location>
        <begin position="97"/>
        <end position="116"/>
    </location>
</feature>
<dbReference type="EMBL" id="VUND01000001">
    <property type="protein sequence ID" value="MST59768.1"/>
    <property type="molecule type" value="Genomic_DNA"/>
</dbReference>
<evidence type="ECO:0000313" key="2">
    <source>
        <dbReference type="EMBL" id="MST59768.1"/>
    </source>
</evidence>
<dbReference type="Proteomes" id="UP000434342">
    <property type="component" value="Unassembled WGS sequence"/>
</dbReference>
<gene>
    <name evidence="2" type="ORF">FYJ69_02415</name>
</gene>
<evidence type="ECO:0000256" key="1">
    <source>
        <dbReference type="SAM" id="Phobius"/>
    </source>
</evidence>
<dbReference type="SUPFAM" id="SSF103481">
    <property type="entry name" value="Multidrug resistance efflux transporter EmrE"/>
    <property type="match status" value="1"/>
</dbReference>
<dbReference type="InterPro" id="IPR037185">
    <property type="entry name" value="EmrE-like"/>
</dbReference>
<name>A0A6N7WSL8_9ACTN</name>